<keyword evidence="4 6" id="KW-0472">Membrane</keyword>
<evidence type="ECO:0000256" key="1">
    <source>
        <dbReference type="ARBA" id="ARBA00004141"/>
    </source>
</evidence>
<feature type="compositionally biased region" description="Basic and acidic residues" evidence="5">
    <location>
        <begin position="755"/>
        <end position="769"/>
    </location>
</feature>
<feature type="transmembrane region" description="Helical" evidence="6">
    <location>
        <begin position="90"/>
        <end position="110"/>
    </location>
</feature>
<dbReference type="GO" id="GO:0016020">
    <property type="term" value="C:membrane"/>
    <property type="evidence" value="ECO:0007669"/>
    <property type="project" value="UniProtKB-SubCell"/>
</dbReference>
<feature type="compositionally biased region" description="Polar residues" evidence="5">
    <location>
        <begin position="1264"/>
        <end position="1278"/>
    </location>
</feature>
<feature type="compositionally biased region" description="Low complexity" evidence="5">
    <location>
        <begin position="672"/>
        <end position="687"/>
    </location>
</feature>
<sequence length="1417" mass="156370">MSYFDSLSSLRLRTLDSGTAAPFVSMTSDPLSGDGLMDAFKKHPPLHSQHPDFAHLMLLVFEAVLEVVCVSLPGYIIARSGMFDAEAQKFVANLNTQLFTPCLIFTKLASQLTAEKLVELGVIPFIFLIQLFVSYLSSIVVSYCFRFKKRPKNFVIAMAVFGNSNSLPISLVISLSKTLSGLHWDKIPGDNDDEVAARGILYLLIFQQLGQLLRWTWGFNVLLAPPEAYKEEEAGRNSRLERGDCSEEEVDGLLNASEDSHSDYDSGSTTPQNLRNYASSFSSTSSSSSDLIAVHENAASVPGVLPTPTNGNTVAKGPGNLAGKPAVPQVSNDHITTFPDPSSSAESDSIPKGPKGWWIRFKQAVKRALQAVSNGISRISTRVFSFIPEPLQKVLAKIYSITVRFSAGCWEFMNPPLWAMLAAIIVASVPPLQHLFFDPGTFISNSVTRAISQSGGVAVPLILVVLGANLARNTLPKEDSHSIEDPEEERNLLIAALISRMFLPTIIMAPILAVTAKFVPVSILDDPIFVIVCFLLTGAPSALQLAQICQINNVYMGAMSKLLLQSYVVCIRTACAPNPHDESNHYTKLSATKISHKYGSQGPELSEGYQDEDAEGHSLRALENPYDDEFAAADIDISPMMKGKSKEFDGSFDLDKTAKQYRANVGGKRLSGRSSIDRTTSSRRQSSVGTPTYDDSEPSSSRPQSRHSQDGLIAQVSAWLKQERARRASQKAKRHSAAQDTAKHPVAYGHSLAEQADRSGAARERRPSDSSEGSVALEHLADILEKNLSLVSNERPSQSRKPSHARRISSIMKLSKSYNAASSDTDYVDGDVVVPSCEAVLDNSKTLSYSGGAAESEQGIGSPGKNTPKEKEAWATFKFEIVRLTHTLRLKGWRRVPLERSNDIEVERLSGALTNAVYVVAPPKNLPLKRNEKGDTLPVPKNPPPSDDISRKLLLRIYGPQVEHLIDRESELQILRRLARKRIGPRLLGTFTNGRFEEFFHARTLTPKDLRIPDTSKQIAKRMRELHEGIDLLPQERADGPFVWRNWDKWVERCEQIITWLDTQILENGKSRSNPRAEAWRKYGLICGVEWPVFRATVEKYRKWMDEQYGGAGMVNERLVFAHNDTQYGNILRLIPAGESPLLLPANEHKQLVVIDFEYASANLPGLEFANHFTEWCYNYHDPKSPHSCTTNLYPTPEEQRRFIRSYLLHNPTFKAGAASTPSTPGFGPTTPGFGPTTPSLRPTGLAGTPTALAATAAPSSSISSFMLDSRAPPTSYQESEEKAEKETEAEIERLMAETRLWRLANSAQWVAWGIVQAKIPGLPEWGSPKKEGTTAAAKELESALLEVKEAAKAEEEGKENAAASGEGANEEDEEFDYLGYAHERALFFWGDAVRLGIVKVEELPEGVQKQMKIVEY</sequence>
<feature type="transmembrane region" description="Helical" evidence="6">
    <location>
        <begin position="412"/>
        <end position="430"/>
    </location>
</feature>
<keyword evidence="3 6" id="KW-1133">Transmembrane helix</keyword>
<keyword evidence="8" id="KW-0418">Kinase</keyword>
<evidence type="ECO:0000256" key="4">
    <source>
        <dbReference type="ARBA" id="ARBA00023136"/>
    </source>
</evidence>
<organism evidence="8 9">
    <name type="scientific">Lepidopterella palustris CBS 459.81</name>
    <dbReference type="NCBI Taxonomy" id="1314670"/>
    <lineage>
        <taxon>Eukaryota</taxon>
        <taxon>Fungi</taxon>
        <taxon>Dikarya</taxon>
        <taxon>Ascomycota</taxon>
        <taxon>Pezizomycotina</taxon>
        <taxon>Dothideomycetes</taxon>
        <taxon>Pleosporomycetidae</taxon>
        <taxon>Mytilinidiales</taxon>
        <taxon>Argynnaceae</taxon>
        <taxon>Lepidopterella</taxon>
    </lineage>
</organism>
<evidence type="ECO:0000256" key="2">
    <source>
        <dbReference type="ARBA" id="ARBA00022692"/>
    </source>
</evidence>
<evidence type="ECO:0000256" key="5">
    <source>
        <dbReference type="SAM" id="MobiDB-lite"/>
    </source>
</evidence>
<dbReference type="GO" id="GO:0016773">
    <property type="term" value="F:phosphotransferase activity, alcohol group as acceptor"/>
    <property type="evidence" value="ECO:0007669"/>
    <property type="project" value="InterPro"/>
</dbReference>
<dbReference type="InterPro" id="IPR011009">
    <property type="entry name" value="Kinase-like_dom_sf"/>
</dbReference>
<feature type="region of interest" description="Disordered" evidence="5">
    <location>
        <begin position="255"/>
        <end position="281"/>
    </location>
</feature>
<dbReference type="OrthoDB" id="10267235at2759"/>
<name>A0A8E2EDA5_9PEZI</name>
<accession>A0A8E2EDA5</accession>
<feature type="compositionally biased region" description="Basic residues" evidence="5">
    <location>
        <begin position="727"/>
        <end position="736"/>
    </location>
</feature>
<feature type="region of interest" description="Disordered" evidence="5">
    <location>
        <begin position="849"/>
        <end position="869"/>
    </location>
</feature>
<dbReference type="SUPFAM" id="SSF56112">
    <property type="entry name" value="Protein kinase-like (PK-like)"/>
    <property type="match status" value="1"/>
</dbReference>
<dbReference type="GO" id="GO:0016301">
    <property type="term" value="F:kinase activity"/>
    <property type="evidence" value="ECO:0007669"/>
    <property type="project" value="UniProtKB-KW"/>
</dbReference>
<dbReference type="Gene3D" id="3.90.1200.10">
    <property type="match status" value="1"/>
</dbReference>
<dbReference type="PANTHER" id="PTHR31794:SF2">
    <property type="entry name" value="AUXIN EFFLUX TRANSPORTER FAMILY PROTEIN (EUROFUNG)"/>
    <property type="match status" value="1"/>
</dbReference>
<dbReference type="CDD" id="cd05157">
    <property type="entry name" value="ETNK_euk"/>
    <property type="match status" value="1"/>
</dbReference>
<feature type="compositionally biased region" description="Polar residues" evidence="5">
    <location>
        <begin position="265"/>
        <end position="278"/>
    </location>
</feature>
<evidence type="ECO:0000259" key="7">
    <source>
        <dbReference type="Pfam" id="PF04428"/>
    </source>
</evidence>
<evidence type="ECO:0000256" key="6">
    <source>
        <dbReference type="SAM" id="Phobius"/>
    </source>
</evidence>
<protein>
    <submittedName>
        <fullName evidence="8">Kinase-like protein</fullName>
    </submittedName>
</protein>
<dbReference type="Proteomes" id="UP000250266">
    <property type="component" value="Unassembled WGS sequence"/>
</dbReference>
<feature type="region of interest" description="Disordered" evidence="5">
    <location>
        <begin position="722"/>
        <end position="774"/>
    </location>
</feature>
<feature type="transmembrane region" description="Helical" evidence="6">
    <location>
        <begin position="122"/>
        <end position="145"/>
    </location>
</feature>
<dbReference type="Pfam" id="PF03547">
    <property type="entry name" value="Mem_trans"/>
    <property type="match status" value="1"/>
</dbReference>
<dbReference type="Pfam" id="PF04428">
    <property type="entry name" value="Choline_kin_N"/>
    <property type="match status" value="1"/>
</dbReference>
<evidence type="ECO:0000313" key="9">
    <source>
        <dbReference type="Proteomes" id="UP000250266"/>
    </source>
</evidence>
<feature type="transmembrane region" description="Helical" evidence="6">
    <location>
        <begin position="492"/>
        <end position="516"/>
    </location>
</feature>
<dbReference type="InterPro" id="IPR007521">
    <property type="entry name" value="Choline_kin_N"/>
</dbReference>
<dbReference type="EMBL" id="KV744914">
    <property type="protein sequence ID" value="OCK81615.1"/>
    <property type="molecule type" value="Genomic_DNA"/>
</dbReference>
<dbReference type="GO" id="GO:0005783">
    <property type="term" value="C:endoplasmic reticulum"/>
    <property type="evidence" value="ECO:0007669"/>
    <property type="project" value="TreeGrafter"/>
</dbReference>
<evidence type="ECO:0000313" key="8">
    <source>
        <dbReference type="EMBL" id="OCK81615.1"/>
    </source>
</evidence>
<feature type="region of interest" description="Disordered" evidence="5">
    <location>
        <begin position="663"/>
        <end position="710"/>
    </location>
</feature>
<dbReference type="GO" id="GO:0055085">
    <property type="term" value="P:transmembrane transport"/>
    <property type="evidence" value="ECO:0007669"/>
    <property type="project" value="InterPro"/>
</dbReference>
<feature type="compositionally biased region" description="Low complexity" evidence="5">
    <location>
        <begin position="1220"/>
        <end position="1248"/>
    </location>
</feature>
<proteinExistence type="predicted"/>
<keyword evidence="9" id="KW-1185">Reference proteome</keyword>
<feature type="region of interest" description="Disordered" evidence="5">
    <location>
        <begin position="1218"/>
        <end position="1248"/>
    </location>
</feature>
<comment type="subcellular location">
    <subcellularLocation>
        <location evidence="1">Membrane</location>
        <topology evidence="1">Multi-pass membrane protein</topology>
    </subcellularLocation>
</comment>
<feature type="compositionally biased region" description="Polar residues" evidence="5">
    <location>
        <begin position="329"/>
        <end position="347"/>
    </location>
</feature>
<feature type="transmembrane region" description="Helical" evidence="6">
    <location>
        <begin position="450"/>
        <end position="471"/>
    </location>
</feature>
<reference evidence="8 9" key="1">
    <citation type="journal article" date="2016" name="Nat. Commun.">
        <title>Ectomycorrhizal ecology is imprinted in the genome of the dominant symbiotic fungus Cenococcum geophilum.</title>
        <authorList>
            <consortium name="DOE Joint Genome Institute"/>
            <person name="Peter M."/>
            <person name="Kohler A."/>
            <person name="Ohm R.A."/>
            <person name="Kuo A."/>
            <person name="Krutzmann J."/>
            <person name="Morin E."/>
            <person name="Arend M."/>
            <person name="Barry K.W."/>
            <person name="Binder M."/>
            <person name="Choi C."/>
            <person name="Clum A."/>
            <person name="Copeland A."/>
            <person name="Grisel N."/>
            <person name="Haridas S."/>
            <person name="Kipfer T."/>
            <person name="LaButti K."/>
            <person name="Lindquist E."/>
            <person name="Lipzen A."/>
            <person name="Maire R."/>
            <person name="Meier B."/>
            <person name="Mihaltcheva S."/>
            <person name="Molinier V."/>
            <person name="Murat C."/>
            <person name="Poggeler S."/>
            <person name="Quandt C.A."/>
            <person name="Sperisen C."/>
            <person name="Tritt A."/>
            <person name="Tisserant E."/>
            <person name="Crous P.W."/>
            <person name="Henrissat B."/>
            <person name="Nehls U."/>
            <person name="Egli S."/>
            <person name="Spatafora J.W."/>
            <person name="Grigoriev I.V."/>
            <person name="Martin F.M."/>
        </authorList>
    </citation>
    <scope>NUCLEOTIDE SEQUENCE [LARGE SCALE GENOMIC DNA]</scope>
    <source>
        <strain evidence="8 9">CBS 459.81</strain>
    </source>
</reference>
<dbReference type="PANTHER" id="PTHR31794">
    <property type="entry name" value="AUXIN EFFLUX TRANSPORTER FAMILY PROTEIN (EUROFUNG)"/>
    <property type="match status" value="1"/>
</dbReference>
<evidence type="ECO:0000256" key="3">
    <source>
        <dbReference type="ARBA" id="ARBA00022989"/>
    </source>
</evidence>
<feature type="region of interest" description="Disordered" evidence="5">
    <location>
        <begin position="301"/>
        <end position="351"/>
    </location>
</feature>
<keyword evidence="2 6" id="KW-0812">Transmembrane</keyword>
<feature type="transmembrane region" description="Helical" evidence="6">
    <location>
        <begin position="53"/>
        <end position="78"/>
    </location>
</feature>
<dbReference type="InterPro" id="IPR004776">
    <property type="entry name" value="Mem_transp_PIN-like"/>
</dbReference>
<gene>
    <name evidence="8" type="ORF">K432DRAFT_415919</name>
</gene>
<feature type="domain" description="Choline kinase N-terminal" evidence="7">
    <location>
        <begin position="825"/>
        <end position="902"/>
    </location>
</feature>
<feature type="region of interest" description="Disordered" evidence="5">
    <location>
        <begin position="1264"/>
        <end position="1284"/>
    </location>
</feature>
<dbReference type="Gene3D" id="3.30.200.20">
    <property type="entry name" value="Phosphorylase Kinase, domain 1"/>
    <property type="match status" value="1"/>
</dbReference>
<dbReference type="Pfam" id="PF01633">
    <property type="entry name" value="Choline_kinase"/>
    <property type="match status" value="1"/>
</dbReference>
<keyword evidence="8" id="KW-0808">Transferase</keyword>